<keyword evidence="3" id="KW-1185">Reference proteome</keyword>
<accession>A0ABR3F080</accession>
<proteinExistence type="predicted"/>
<reference evidence="2 3" key="1">
    <citation type="submission" date="2024-02" db="EMBL/GenBank/DDBJ databases">
        <title>A draft genome for the cacao thread blight pathogen Marasmius crinis-equi.</title>
        <authorList>
            <person name="Cohen S.P."/>
            <person name="Baruah I.K."/>
            <person name="Amoako-Attah I."/>
            <person name="Bukari Y."/>
            <person name="Meinhardt L.W."/>
            <person name="Bailey B.A."/>
        </authorList>
    </citation>
    <scope>NUCLEOTIDE SEQUENCE [LARGE SCALE GENOMIC DNA]</scope>
    <source>
        <strain evidence="2 3">GH-76</strain>
    </source>
</reference>
<gene>
    <name evidence="2" type="ORF">V5O48_013390</name>
</gene>
<name>A0ABR3F080_9AGAR</name>
<feature type="compositionally biased region" description="Acidic residues" evidence="1">
    <location>
        <begin position="155"/>
        <end position="165"/>
    </location>
</feature>
<evidence type="ECO:0000256" key="1">
    <source>
        <dbReference type="SAM" id="MobiDB-lite"/>
    </source>
</evidence>
<feature type="compositionally biased region" description="Low complexity" evidence="1">
    <location>
        <begin position="99"/>
        <end position="110"/>
    </location>
</feature>
<protein>
    <submittedName>
        <fullName evidence="2">Uncharacterized protein</fullName>
    </submittedName>
</protein>
<comment type="caution">
    <text evidence="2">The sequence shown here is derived from an EMBL/GenBank/DDBJ whole genome shotgun (WGS) entry which is preliminary data.</text>
</comment>
<sequence length="165" mass="18319">MYNLLAEPVPDVQVALYKNLGGGYPLFYIHKDREEFSIKGEGIATHVFREEEIRVDLQLNGARAFEEPTSTKQRMEKAQRAAAEGDVEEYKPLQTEFGRNPSVRPNSSPPLVELRTSRLPSTMEISSSVTLAARLKERLNVGTNTSGSLGVACDDREDGYDTVEG</sequence>
<organism evidence="2 3">
    <name type="scientific">Marasmius crinis-equi</name>
    <dbReference type="NCBI Taxonomy" id="585013"/>
    <lineage>
        <taxon>Eukaryota</taxon>
        <taxon>Fungi</taxon>
        <taxon>Dikarya</taxon>
        <taxon>Basidiomycota</taxon>
        <taxon>Agaricomycotina</taxon>
        <taxon>Agaricomycetes</taxon>
        <taxon>Agaricomycetidae</taxon>
        <taxon>Agaricales</taxon>
        <taxon>Marasmiineae</taxon>
        <taxon>Marasmiaceae</taxon>
        <taxon>Marasmius</taxon>
    </lineage>
</organism>
<feature type="region of interest" description="Disordered" evidence="1">
    <location>
        <begin position="143"/>
        <end position="165"/>
    </location>
</feature>
<dbReference type="Proteomes" id="UP001465976">
    <property type="component" value="Unassembled WGS sequence"/>
</dbReference>
<evidence type="ECO:0000313" key="3">
    <source>
        <dbReference type="Proteomes" id="UP001465976"/>
    </source>
</evidence>
<feature type="region of interest" description="Disordered" evidence="1">
    <location>
        <begin position="67"/>
        <end position="111"/>
    </location>
</feature>
<evidence type="ECO:0000313" key="2">
    <source>
        <dbReference type="EMBL" id="KAL0568590.1"/>
    </source>
</evidence>
<dbReference type="EMBL" id="JBAHYK010001299">
    <property type="protein sequence ID" value="KAL0568590.1"/>
    <property type="molecule type" value="Genomic_DNA"/>
</dbReference>